<feature type="transmembrane region" description="Helical" evidence="6">
    <location>
        <begin position="1177"/>
        <end position="1201"/>
    </location>
</feature>
<reference evidence="9" key="1">
    <citation type="journal article" date="2006" name="PLoS Biol.">
        <title>Macronuclear genome sequence of the ciliate Tetrahymena thermophila, a model eukaryote.</title>
        <authorList>
            <person name="Eisen J.A."/>
            <person name="Coyne R.S."/>
            <person name="Wu M."/>
            <person name="Wu D."/>
            <person name="Thiagarajan M."/>
            <person name="Wortman J.R."/>
            <person name="Badger J.H."/>
            <person name="Ren Q."/>
            <person name="Amedeo P."/>
            <person name="Jones K.M."/>
            <person name="Tallon L.J."/>
            <person name="Delcher A.L."/>
            <person name="Salzberg S.L."/>
            <person name="Silva J.C."/>
            <person name="Haas B.J."/>
            <person name="Majoros W.H."/>
            <person name="Farzad M."/>
            <person name="Carlton J.M."/>
            <person name="Smith R.K. Jr."/>
            <person name="Garg J."/>
            <person name="Pearlman R.E."/>
            <person name="Karrer K.M."/>
            <person name="Sun L."/>
            <person name="Manning G."/>
            <person name="Elde N.C."/>
            <person name="Turkewitz A.P."/>
            <person name="Asai D.J."/>
            <person name="Wilkes D.E."/>
            <person name="Wang Y."/>
            <person name="Cai H."/>
            <person name="Collins K."/>
            <person name="Stewart B.A."/>
            <person name="Lee S.R."/>
            <person name="Wilamowska K."/>
            <person name="Weinberg Z."/>
            <person name="Ruzzo W.L."/>
            <person name="Wloga D."/>
            <person name="Gaertig J."/>
            <person name="Frankel J."/>
            <person name="Tsao C.-C."/>
            <person name="Gorovsky M.A."/>
            <person name="Keeling P.J."/>
            <person name="Waller R.F."/>
            <person name="Patron N.J."/>
            <person name="Cherry J.M."/>
            <person name="Stover N.A."/>
            <person name="Krieger C.J."/>
            <person name="del Toro C."/>
            <person name="Ryder H.F."/>
            <person name="Williamson S.C."/>
            <person name="Barbeau R.A."/>
            <person name="Hamilton E.P."/>
            <person name="Orias E."/>
        </authorList>
    </citation>
    <scope>NUCLEOTIDE SEQUENCE [LARGE SCALE GENOMIC DNA]</scope>
    <source>
        <strain evidence="9">SB210</strain>
    </source>
</reference>
<dbReference type="RefSeq" id="XP_001026672.2">
    <property type="nucleotide sequence ID" value="XM_001026672.2"/>
</dbReference>
<sequence>MQNIVRSRSESESQKEDERFTVTPMLDSNKIGGVHNSNIDLVNKKLLDMNQEEALVLDQVKEEQEVVNTSNSIPSTSPSNSILIRDLKFLQKMAYYFKFFSEFILRDFKIKPLNNLISVSTIVLLIVFLGLINIMMSLSPMIYLMMSEQEVGESDILIVNPEISQSNMGNQSLDNFMINYKLVNDQYCSQYLKGCSSRYYLKGMQTINSQDIFSDVLLIDILKEEQIGLGRRINLTTLKENECYISRNLNSILKKEVKKSSKDKQKIVLDFNLGLILSSLPSFQNEDLNQAYFQKVQFITQSLVKKFQMDGVTYNTYQDILFHYIPSQNLDQEIRDSINSFNIEGFLGDKNSEPVNLNHSKQYALCQKLAMFIMDMKFSLNLEVKDVIENSVGKFEDKISNFVILDYTNQYDYILQQACSSFIKQLTERMAYHSVTYFAYLNIKYQYLYEKLYTLVKQNADPDFFNKHAITLYGIYKDKQNIYLEEKTIKSQIQKQSNKFSEVFGMNYPIKTFYPLSITQIKNLQQKQILDNSYNCGVILLIALSSVIIYSVSQSSIQQKVQEYGIVRIIGYSTQSLIIFSLLKAIIFYMIPALIIAELLNLVVSKFIKDYFYGLLQFSTDISQDYSNSYYATTVLLGIGLPLFCNLYPFKQFFDRQVLSQAINSHQRVIQQTKVIIQKLEKYGVSLYATINSVILIIVGILAYYFAPYAFVSKKVGLFLLIVNLTFLMVNIGISFLLNIVQRRLELGWIRVILNCFCRKDKNLQTSIENNFKNNDNRMQKLGMIIMMIFSFYISIGSSVNSQIMMVQNMVKLNIGSDYMLEVQKNEISLDEYILTQNIEQFKSLFPNTIKSYSFVSKGIKTIEGFQRATKLRNNIGVSIKFDFKAIGPQFYDSIYNELLIADSPLFEGQNPSNSLYFSNGTSIGRVVEDEMMKSKDHYQIISKIYNDNFKNLNSMIEHAQEQYILYYLSSKDKKALSVEQNCHMDFILGATRYKGKPAGFAKKIPGFKTFTENSVFSMFQDSEALISYEQFHHILRVSWEIEGYSEESINLMLNSFPKNSTFNIPKGQLFIRLHDKVELTQQQKNMLKSILTENKQESSVHSDSQNVSFYDTHSILVSLNYLVEFWSLLFNLVSVFIFILTYYLLTITFKQNVQENLHNIKIFKSIGLNHNQVQKIFIYEGISVMIINGIVGLGIGMLLSIMIQQQLIVFLEMPFDFQQIPYKVTSLLLFMCIALSVYTSKSEIDQVKNKQIAHIDK</sequence>
<keyword evidence="2" id="KW-1003">Cell membrane</keyword>
<evidence type="ECO:0000313" key="8">
    <source>
        <dbReference type="EMBL" id="EAS06427.2"/>
    </source>
</evidence>
<dbReference type="InterPro" id="IPR003838">
    <property type="entry name" value="ABC3_permease_C"/>
</dbReference>
<keyword evidence="5 6" id="KW-0472">Membrane</keyword>
<proteinExistence type="predicted"/>
<feature type="domain" description="ABC3 transporter permease C-terminal" evidence="7">
    <location>
        <begin position="1133"/>
        <end position="1234"/>
    </location>
</feature>
<feature type="transmembrane region" description="Helical" evidence="6">
    <location>
        <begin position="116"/>
        <end position="136"/>
    </location>
</feature>
<feature type="transmembrane region" description="Helical" evidence="6">
    <location>
        <begin position="685"/>
        <end position="706"/>
    </location>
</feature>
<dbReference type="PANTHER" id="PTHR32522">
    <property type="match status" value="1"/>
</dbReference>
<dbReference type="HOGENOM" id="CLU_266425_0_0_1"/>
<evidence type="ECO:0000256" key="5">
    <source>
        <dbReference type="ARBA" id="ARBA00023136"/>
    </source>
</evidence>
<evidence type="ECO:0000256" key="3">
    <source>
        <dbReference type="ARBA" id="ARBA00022692"/>
    </source>
</evidence>
<evidence type="ECO:0000256" key="4">
    <source>
        <dbReference type="ARBA" id="ARBA00022989"/>
    </source>
</evidence>
<dbReference type="EMBL" id="GG662295">
    <property type="protein sequence ID" value="EAS06427.2"/>
    <property type="molecule type" value="Genomic_DNA"/>
</dbReference>
<feature type="transmembrane region" description="Helical" evidence="6">
    <location>
        <begin position="782"/>
        <end position="800"/>
    </location>
</feature>
<feature type="transmembrane region" description="Helical" evidence="6">
    <location>
        <begin position="628"/>
        <end position="648"/>
    </location>
</feature>
<accession>Q24F48</accession>
<dbReference type="PANTHER" id="PTHR32522:SF5">
    <property type="entry name" value="ABC3 TRANSPORTER PERMEASE PROTEIN DOMAIN-CONTAINING PROTEIN"/>
    <property type="match status" value="1"/>
</dbReference>
<dbReference type="GO" id="GO:0005886">
    <property type="term" value="C:plasma membrane"/>
    <property type="evidence" value="ECO:0007669"/>
    <property type="project" value="UniProtKB-SubCell"/>
</dbReference>
<feature type="transmembrane region" description="Helical" evidence="6">
    <location>
        <begin position="1221"/>
        <end position="1239"/>
    </location>
</feature>
<evidence type="ECO:0000256" key="2">
    <source>
        <dbReference type="ARBA" id="ARBA00022475"/>
    </source>
</evidence>
<dbReference type="GeneID" id="7837213"/>
<dbReference type="InParanoid" id="Q24F48"/>
<dbReference type="AlphaFoldDB" id="Q24F48"/>
<keyword evidence="3 6" id="KW-0812">Transmembrane</keyword>
<feature type="transmembrane region" description="Helical" evidence="6">
    <location>
        <begin position="586"/>
        <end position="608"/>
    </location>
</feature>
<feature type="transmembrane region" description="Helical" evidence="6">
    <location>
        <begin position="1126"/>
        <end position="1146"/>
    </location>
</feature>
<dbReference type="OrthoDB" id="312032at2759"/>
<feature type="transmembrane region" description="Helical" evidence="6">
    <location>
        <begin position="532"/>
        <end position="552"/>
    </location>
</feature>
<gene>
    <name evidence="8" type="ORF">TTHERM_01129770</name>
</gene>
<dbReference type="Proteomes" id="UP000009168">
    <property type="component" value="Unassembled WGS sequence"/>
</dbReference>
<organism evidence="8 9">
    <name type="scientific">Tetrahymena thermophila (strain SB210)</name>
    <dbReference type="NCBI Taxonomy" id="312017"/>
    <lineage>
        <taxon>Eukaryota</taxon>
        <taxon>Sar</taxon>
        <taxon>Alveolata</taxon>
        <taxon>Ciliophora</taxon>
        <taxon>Intramacronucleata</taxon>
        <taxon>Oligohymenophorea</taxon>
        <taxon>Hymenostomatida</taxon>
        <taxon>Tetrahymenina</taxon>
        <taxon>Tetrahymenidae</taxon>
        <taxon>Tetrahymena</taxon>
    </lineage>
</organism>
<dbReference type="KEGG" id="tet:TTHERM_01129770"/>
<dbReference type="eggNOG" id="ENOG502QPZ9">
    <property type="taxonomic scope" value="Eukaryota"/>
</dbReference>
<evidence type="ECO:0000313" key="9">
    <source>
        <dbReference type="Proteomes" id="UP000009168"/>
    </source>
</evidence>
<evidence type="ECO:0000256" key="1">
    <source>
        <dbReference type="ARBA" id="ARBA00004651"/>
    </source>
</evidence>
<keyword evidence="9" id="KW-1185">Reference proteome</keyword>
<feature type="transmembrane region" description="Helical" evidence="6">
    <location>
        <begin position="718"/>
        <end position="741"/>
    </location>
</feature>
<evidence type="ECO:0000259" key="7">
    <source>
        <dbReference type="Pfam" id="PF02687"/>
    </source>
</evidence>
<protein>
    <submittedName>
        <fullName evidence="8">Permease family protein</fullName>
    </submittedName>
</protein>
<comment type="subcellular location">
    <subcellularLocation>
        <location evidence="1">Cell membrane</location>
        <topology evidence="1">Multi-pass membrane protein</topology>
    </subcellularLocation>
</comment>
<name>Q24F48_TETTS</name>
<feature type="domain" description="ABC3 transporter permease C-terminal" evidence="7">
    <location>
        <begin position="538"/>
        <end position="654"/>
    </location>
</feature>
<keyword evidence="4 6" id="KW-1133">Transmembrane helix</keyword>
<evidence type="ECO:0000256" key="6">
    <source>
        <dbReference type="SAM" id="Phobius"/>
    </source>
</evidence>
<dbReference type="Pfam" id="PF02687">
    <property type="entry name" value="FtsX"/>
    <property type="match status" value="2"/>
</dbReference>